<dbReference type="Proteomes" id="UP001589738">
    <property type="component" value="Unassembled WGS sequence"/>
</dbReference>
<feature type="transmembrane region" description="Helical" evidence="1">
    <location>
        <begin position="42"/>
        <end position="59"/>
    </location>
</feature>
<dbReference type="EMBL" id="JBHLUU010000114">
    <property type="protein sequence ID" value="MFC0476918.1"/>
    <property type="molecule type" value="Genomic_DNA"/>
</dbReference>
<evidence type="ECO:0000256" key="1">
    <source>
        <dbReference type="SAM" id="Phobius"/>
    </source>
</evidence>
<protein>
    <recommendedName>
        <fullName evidence="4">Reticulon-like protein</fullName>
    </recommendedName>
</protein>
<feature type="transmembrane region" description="Helical" evidence="1">
    <location>
        <begin position="126"/>
        <end position="148"/>
    </location>
</feature>
<dbReference type="RefSeq" id="WP_160548318.1">
    <property type="nucleotide sequence ID" value="NZ_JBHLUU010000114.1"/>
</dbReference>
<keyword evidence="1" id="KW-1133">Transmembrane helix</keyword>
<reference evidence="2 3" key="1">
    <citation type="submission" date="2024-09" db="EMBL/GenBank/DDBJ databases">
        <authorList>
            <person name="Sun Q."/>
            <person name="Mori K."/>
        </authorList>
    </citation>
    <scope>NUCLEOTIDE SEQUENCE [LARGE SCALE GENOMIC DNA]</scope>
    <source>
        <strain evidence="2 3">CGMCC 1.9126</strain>
    </source>
</reference>
<sequence>MEKIKNFIFGDTAILRVLGIVWLSVSSITFLAGLIINKEFDWVFLVTFIVVWFFIRLFITISSELFIKLVYGTGHAELQVFDNNRDLSLFNDYDNISDLETFLKGLKKLEILSNGYLVVINKMERFVFMVALLLMLIPMPYIGIAFANKEYTDLINWLAVLALGMAIYQSTESLGKEKLRQRITLISEKIEAEKKVVEEQKQQRIVNNIESMLQKLSKISNHMDRIDRKLDR</sequence>
<feature type="transmembrane region" description="Helical" evidence="1">
    <location>
        <begin position="12"/>
        <end position="36"/>
    </location>
</feature>
<keyword evidence="1" id="KW-0812">Transmembrane</keyword>
<comment type="caution">
    <text evidence="2">The sequence shown here is derived from an EMBL/GenBank/DDBJ whole genome shotgun (WGS) entry which is preliminary data.</text>
</comment>
<evidence type="ECO:0000313" key="2">
    <source>
        <dbReference type="EMBL" id="MFC0476918.1"/>
    </source>
</evidence>
<organism evidence="2 3">
    <name type="scientific">Robertmurraya beringensis</name>
    <dbReference type="NCBI Taxonomy" id="641660"/>
    <lineage>
        <taxon>Bacteria</taxon>
        <taxon>Bacillati</taxon>
        <taxon>Bacillota</taxon>
        <taxon>Bacilli</taxon>
        <taxon>Bacillales</taxon>
        <taxon>Bacillaceae</taxon>
        <taxon>Robertmurraya</taxon>
    </lineage>
</organism>
<gene>
    <name evidence="2" type="ORF">ACFFHF_17075</name>
</gene>
<name>A0ABV6KUB0_9BACI</name>
<feature type="transmembrane region" description="Helical" evidence="1">
    <location>
        <begin position="154"/>
        <end position="171"/>
    </location>
</feature>
<accession>A0ABV6KUB0</accession>
<keyword evidence="3" id="KW-1185">Reference proteome</keyword>
<evidence type="ECO:0000313" key="3">
    <source>
        <dbReference type="Proteomes" id="UP001589738"/>
    </source>
</evidence>
<keyword evidence="1" id="KW-0472">Membrane</keyword>
<proteinExistence type="predicted"/>
<evidence type="ECO:0008006" key="4">
    <source>
        <dbReference type="Google" id="ProtNLM"/>
    </source>
</evidence>